<keyword evidence="2" id="KW-0863">Zinc-finger</keyword>
<dbReference type="Proteomes" id="UP001281614">
    <property type="component" value="Unassembled WGS sequence"/>
</dbReference>
<evidence type="ECO:0000313" key="4">
    <source>
        <dbReference type="EMBL" id="KAK2756593.1"/>
    </source>
</evidence>
<dbReference type="AlphaFoldDB" id="A0AAE0D4E8"/>
<evidence type="ECO:0000313" key="5">
    <source>
        <dbReference type="Proteomes" id="UP001281614"/>
    </source>
</evidence>
<name>A0AAE0D4E8_COLKA</name>
<keyword evidence="3" id="KW-0862">Zinc</keyword>
<organism evidence="4 5">
    <name type="scientific">Colletotrichum kahawae</name>
    <name type="common">Coffee berry disease fungus</name>
    <dbReference type="NCBI Taxonomy" id="34407"/>
    <lineage>
        <taxon>Eukaryota</taxon>
        <taxon>Fungi</taxon>
        <taxon>Dikarya</taxon>
        <taxon>Ascomycota</taxon>
        <taxon>Pezizomycotina</taxon>
        <taxon>Sordariomycetes</taxon>
        <taxon>Hypocreomycetidae</taxon>
        <taxon>Glomerellales</taxon>
        <taxon>Glomerellaceae</taxon>
        <taxon>Colletotrichum</taxon>
        <taxon>Colletotrichum gloeosporioides species complex</taxon>
    </lineage>
</organism>
<dbReference type="InterPro" id="IPR017907">
    <property type="entry name" value="Znf_RING_CS"/>
</dbReference>
<protein>
    <recommendedName>
        <fullName evidence="6">RING-type domain-containing protein</fullName>
    </recommendedName>
</protein>
<proteinExistence type="predicted"/>
<evidence type="ECO:0000256" key="2">
    <source>
        <dbReference type="ARBA" id="ARBA00022771"/>
    </source>
</evidence>
<sequence>MAWLQLRTNAPGLPGAFIVEDRSVYRTMCASKVLTFLTCPKSDAEDVNLRKLDDESFVIECPLFSTIRTRVKAGPVSSQYTKHFLDRITPSPIVVKQLYAQVFCPLSHLVALFVDDLGGLSKSAEVLASLLHEWNTLGMSSPPCLLVVTDDGDITEDAFIREVTLHYLELLRLSSTDMPPIYIRAKSTWTSSFQSITIVAAQGEDLHYHLVIYSEEVYRHRQQSYLAFSPETFHELVLQAVYRMGGDERLNIVGSLRSESQQLIPSLFVPYMRRLLRTQDGFPDFNWQSLLASSLAVDSHRSSHHIFQAELVFEEVYELILHHLAREVRQPDLAAVVKQHFCNLVKKAEANPQALLHNHLNLLRNHNDLLTPSKACGMCHLRVPTHTATCQHKLCDSCADLLGHQSNDTQHSACLICLKGDILIKPRSVAVRALILHGRTPRATIGFLFRLRRALLGPLEEYFDIIVASDKGTLYNNRRSQSLFSLIQLFLSLWTISTVASLCLNAFKTVHGESGYSRS</sequence>
<dbReference type="EMBL" id="VYYT01000210">
    <property type="protein sequence ID" value="KAK2756593.1"/>
    <property type="molecule type" value="Genomic_DNA"/>
</dbReference>
<keyword evidence="5" id="KW-1185">Reference proteome</keyword>
<dbReference type="GO" id="GO:0008270">
    <property type="term" value="F:zinc ion binding"/>
    <property type="evidence" value="ECO:0007669"/>
    <property type="project" value="UniProtKB-KW"/>
</dbReference>
<keyword evidence="1" id="KW-0479">Metal-binding</keyword>
<gene>
    <name evidence="4" type="ORF">CKAH01_17173</name>
</gene>
<evidence type="ECO:0000256" key="3">
    <source>
        <dbReference type="ARBA" id="ARBA00022833"/>
    </source>
</evidence>
<evidence type="ECO:0000256" key="1">
    <source>
        <dbReference type="ARBA" id="ARBA00022723"/>
    </source>
</evidence>
<dbReference type="PROSITE" id="PS00518">
    <property type="entry name" value="ZF_RING_1"/>
    <property type="match status" value="1"/>
</dbReference>
<evidence type="ECO:0008006" key="6">
    <source>
        <dbReference type="Google" id="ProtNLM"/>
    </source>
</evidence>
<accession>A0AAE0D4E8</accession>
<reference evidence="4" key="1">
    <citation type="submission" date="2023-02" db="EMBL/GenBank/DDBJ databases">
        <title>Colletotrichum kahawae CIFC_Que2 genome sequencing and assembly.</title>
        <authorList>
            <person name="Baroncelli R."/>
        </authorList>
    </citation>
    <scope>NUCLEOTIDE SEQUENCE</scope>
    <source>
        <strain evidence="4">CIFC_Que2</strain>
    </source>
</reference>
<comment type="caution">
    <text evidence="4">The sequence shown here is derived from an EMBL/GenBank/DDBJ whole genome shotgun (WGS) entry which is preliminary data.</text>
</comment>